<dbReference type="PROSITE" id="PS51120">
    <property type="entry name" value="LDLRB"/>
    <property type="match status" value="3"/>
</dbReference>
<dbReference type="SUPFAM" id="SSF110296">
    <property type="entry name" value="Oligoxyloglucan reducing end-specific cellobiohydrolase"/>
    <property type="match status" value="1"/>
</dbReference>
<evidence type="ECO:0000256" key="25">
    <source>
        <dbReference type="ARBA" id="ARBA00023329"/>
    </source>
</evidence>
<dbReference type="SMART" id="SM00602">
    <property type="entry name" value="VPS10"/>
    <property type="match status" value="1"/>
</dbReference>
<comment type="subcellular location">
    <subcellularLocation>
        <location evidence="3">Cell membrane</location>
        <topology evidence="3">Single-pass membrane protein</topology>
    </subcellularLocation>
    <subcellularLocation>
        <location evidence="4">Cytoplasmic vesicle</location>
        <location evidence="4">Secretory vesicle membrane</location>
        <topology evidence="4">Single-pass type I membrane protein</topology>
    </subcellularLocation>
    <subcellularLocation>
        <location evidence="2">Early endosome membrane</location>
        <topology evidence="2">Single-pass type I membrane protein</topology>
    </subcellularLocation>
    <subcellularLocation>
        <location evidence="1">Endoplasmic reticulum membrane</location>
        <topology evidence="1">Single-pass type I membrane protein</topology>
    </subcellularLocation>
    <subcellularLocation>
        <location evidence="7">Endosome</location>
        <location evidence="7">Multivesicular body membrane</location>
        <topology evidence="7">Single-pass type I membrane protein</topology>
    </subcellularLocation>
    <subcellularLocation>
        <location evidence="5">Golgi apparatus</location>
        <location evidence="5">trans-Golgi network membrane</location>
        <topology evidence="5">Single-pass type I membrane protein</topology>
    </subcellularLocation>
    <subcellularLocation>
        <location evidence="6">Recycling endosome membrane</location>
        <topology evidence="6">Single-pass type I membrane protein</topology>
    </subcellularLocation>
</comment>
<reference evidence="34" key="1">
    <citation type="submission" date="2025-08" db="UniProtKB">
        <authorList>
            <consortium name="RefSeq"/>
        </authorList>
    </citation>
    <scope>IDENTIFICATION</scope>
    <source>
        <tissue evidence="34">Whole sample</tissue>
    </source>
</reference>
<dbReference type="Gene3D" id="4.10.400.10">
    <property type="entry name" value="Low-density Lipoprotein Receptor"/>
    <property type="match status" value="7"/>
</dbReference>
<evidence type="ECO:0000256" key="10">
    <source>
        <dbReference type="ARBA" id="ARBA00022448"/>
    </source>
</evidence>
<dbReference type="SUPFAM" id="SSF57424">
    <property type="entry name" value="LDL receptor-like module"/>
    <property type="match status" value="8"/>
</dbReference>
<dbReference type="PROSITE" id="PS50068">
    <property type="entry name" value="LDLRA_2"/>
    <property type="match status" value="8"/>
</dbReference>
<keyword evidence="23" id="KW-0675">Receptor</keyword>
<dbReference type="GO" id="GO:0006897">
    <property type="term" value="P:endocytosis"/>
    <property type="evidence" value="ECO:0007669"/>
    <property type="project" value="UniProtKB-KW"/>
</dbReference>
<protein>
    <recommendedName>
        <fullName evidence="9">Sortilin-related receptor</fullName>
    </recommendedName>
    <alternativeName>
        <fullName evidence="26">Low-density lipoprotein receptor relative with 11 ligand-binding repeats</fullName>
    </alternativeName>
    <alternativeName>
        <fullName evidence="27">Sorting protein-related receptor containing LDLR class A repeats</fullName>
    </alternativeName>
</protein>
<dbReference type="SUPFAM" id="SSF63825">
    <property type="entry name" value="YWTD domain"/>
    <property type="match status" value="1"/>
</dbReference>
<dbReference type="PROSITE" id="PS50853">
    <property type="entry name" value="FN3"/>
    <property type="match status" value="5"/>
</dbReference>
<evidence type="ECO:0000256" key="12">
    <source>
        <dbReference type="ARBA" id="ARBA00022536"/>
    </source>
</evidence>
<feature type="domain" description="Fibronectin type-III" evidence="32">
    <location>
        <begin position="1735"/>
        <end position="1824"/>
    </location>
</feature>
<dbReference type="Pfam" id="PF00041">
    <property type="entry name" value="fn3"/>
    <property type="match status" value="3"/>
</dbReference>
<accession>A0A8B8CX13</accession>
<sequence>MATEKMRHSVSRCLFVFTLFVVFGYSLETDNEYLQKKALRSASRRLNSKHGSRTFVIDSEYFKSENGLMQEFDPARSLAGEGKLRSKRDTTPSKTNSPTSVSVQLNDSHTQMIVHWAGTGSQVIIALSRSSHPSNFSTSNLFISYDYGTSFENMQDKLLMPNRMIPIINHYYNSQVYNSHYIFTDTVHNYIFTTLNYGRTFSSHIVPFTPTDLKLHASNPNLVLGMDKNDTERKLYLSENFGYSWKMVQQGVVKYEWGEAPYDQESVIYVEREGRWMSGAILSTADLFRTEPKVLLYGGKDFKMEGPYMFATKTLRLLGGHGNSKQLWVSYKRQPFVNTEFSENLPREDYYVADASEEQVFLVVTHNLTTGVSHLYISDVTGSKYSKTLDNIVYYNPDGAHNTSWLRHFAKEAFVDLTKVKGLKGVYIASQLTKNNSFQRDEQRSLISFDKGGEWSLLKPPSIDINGNKINNCTSHTKDNCSSLHLTQEFSRLYPGARNVPILSRESAPGIVMATGIIGKSLKDNPDVFVSSSAGYEWKPALKGSYFYAMGDHGGLMVAVPQFQSTKDLLYSWDEGETWNSYTFHDETIRVYGVLTEPGEATAIFSIFGSHLGYHKWLIIQVNMEKVFRYTCKKDDYKMWSFPDNPPFAGCILGKKLVIERRIAHAACFNGRNYDRTIVEKNCSCTREDYECAFGFHLEESMFNFNQKCIEDTDSSINIHKPPNPCPPGTYYPYSRGYQKIPGDTCQYGQDYRYDPLMYSCPMAELPEFMIYVTGGQVQRVMLGSNHDEVIYSNSYNNIRTAEFDLSSNCMFIGLTSEIQKVCFGENHLSSTTVMPLVSTGLLSLESLAFDWTSKNLYWIDARARKIEVSREDGRYRKELFNSTLLDRPRSLVLDPRFGYMYWTDWSASEPRIVRAWMDGSNYNVIVNGSWVHWPNGITIDYRTDKIYWTDAYHHAIYSADSDGKNIRSVKYGSFYVPHPYSIGIFKNNIYWADWTKEAILTTDKTRGLGLEMVVNRTHQVSDLKIYSTTSQSSQSLCSHGNGACTQLCLPRPQISGEGVKVSKQNRTCACNGTSFRIPSTSGSSEHCKCGQKDMMMNGVCVPSNTSESNCSHSHFTCGNGRCIPSTWLCDHDDDCRDGSDEFDCPYLECSTGHFQCKTGACVPDRWRCDHDDDCDDGSDEENCEYDKCSSLQFTCANQRCIPRNWTCDYDDDCHDNSDEINCQYNETCSPEEFHCAKHQPKCIPSTEVCDGRNDCIDGSDEVNCTASACPSYKYPCASRNQCIYKSWVCDGEPDCRDSSDEQNCTTTNSTTQAPVNATTRGPTTSPACDLHCTDGRGCFGYSQRCDGILDCWDASDEIFCAHNETTPRPTTPEPGDDCSENQFYCYRGHTFYPRCIPQTWVCDNATDCENGEDEDPDACRGIEHCSSNDFKCLYMDGCVPQSRVCDGNYDCVDGSDESGCVKSTPIPKVTTPAPRKTCPQLREDNAQKFYKNYYVCDLQSEETCGLWLHVCDWTNPCYLYDNMIIKSCSHRVNVTHLSASPGMQGTIHVRWQPPIGYRNVKLRYMVSYLEKEKEKTYQNTTQYLNNTSYTIKNIRPVTTYQLTVYVVFPNNSIPLAVEPIEVTTLQEAPQAPELPKASFDTDHNSVRFSWTVPPGSQAEDIIKYKIYWKAAENNVTSVIWVDSSTREFLFGPENLEYKKKYQFWVSAVNEVGEGKASVKVPEKGLVFDEGGITQKVNFSEPKRINSYTITLNWHGIPEATGYRITYLNAINVPVKIDIKGVTKTSAQLSNLCPGFTYEVQIAAFNSHGEGPSRSIYLSTLGSTPTVKIMGATMLDNTKFQLSWTADGPKKELYNYTVFYAYAQGALDLGLDPTKRSKSVTVSSSEVVLSGLQACEAYVAKVAITAPGVCPLSAIETFHTGEDLKAQPENVSFAFNPHSKTTGLLSWNAPCSEEAIPVGYVVNVTENLTHKSFLSEKYNGTRDLKLYQTLGPFKRGATYTVVIQRDVRGLIDTRPSDPMTIHVEPYAAPLNLFAAPQSEENTILLTWIPNQGDAPDSKNLKGYELQYMKSHEGNSHSQTEYSTYGVLGGTTSDFTVQADSDYHFRVRVVTKDGYSGAWSNDYQIKSSEVNAAAQSSTVTLTKTNLIAIIVSITAVVIALVVVLAFFIIRHRRLQRSFMAFANSHYDSRSGTTTFTANDIGEEEDSPMIRGFSDDEPLVIA</sequence>
<evidence type="ECO:0000256" key="20">
    <source>
        <dbReference type="ARBA" id="ARBA00023034"/>
    </source>
</evidence>
<dbReference type="OrthoDB" id="443634at2759"/>
<dbReference type="FunFam" id="3.30.60.270:FF:000002">
    <property type="entry name" value="Sortilin-related receptor isoform A"/>
    <property type="match status" value="1"/>
</dbReference>
<dbReference type="CDD" id="cd00063">
    <property type="entry name" value="FN3"/>
    <property type="match status" value="4"/>
</dbReference>
<evidence type="ECO:0000256" key="6">
    <source>
        <dbReference type="ARBA" id="ARBA00004480"/>
    </source>
</evidence>
<keyword evidence="16" id="KW-0677">Repeat</keyword>
<keyword evidence="21 31" id="KW-0472">Membrane</keyword>
<keyword evidence="25" id="KW-0968">Cytoplasmic vesicle</keyword>
<feature type="compositionally biased region" description="Basic and acidic residues" evidence="30">
    <location>
        <begin position="82"/>
        <end position="91"/>
    </location>
</feature>
<dbReference type="GO" id="GO:0032585">
    <property type="term" value="C:multivesicular body membrane"/>
    <property type="evidence" value="ECO:0007669"/>
    <property type="project" value="UniProtKB-SubCell"/>
</dbReference>
<dbReference type="Pfam" id="PF15901">
    <property type="entry name" value="Sortilin_C"/>
    <property type="match status" value="1"/>
</dbReference>
<dbReference type="PANTHER" id="PTHR12106:SF27">
    <property type="entry name" value="SORTILIN-RELATED RECEPTOR"/>
    <property type="match status" value="1"/>
</dbReference>
<feature type="compositionally biased region" description="Polar residues" evidence="30">
    <location>
        <begin position="92"/>
        <end position="102"/>
    </location>
</feature>
<feature type="transmembrane region" description="Helical" evidence="31">
    <location>
        <begin position="2145"/>
        <end position="2168"/>
    </location>
</feature>
<evidence type="ECO:0000256" key="31">
    <source>
        <dbReference type="SAM" id="Phobius"/>
    </source>
</evidence>
<evidence type="ECO:0000256" key="1">
    <source>
        <dbReference type="ARBA" id="ARBA00004115"/>
    </source>
</evidence>
<comment type="similarity">
    <text evidence="8">Belongs to the VPS10-related sortilin family. SORL1 subfamily.</text>
</comment>
<keyword evidence="33" id="KW-1185">Reference proteome</keyword>
<evidence type="ECO:0000256" key="21">
    <source>
        <dbReference type="ARBA" id="ARBA00023136"/>
    </source>
</evidence>
<feature type="domain" description="Fibronectin type-III" evidence="32">
    <location>
        <begin position="1534"/>
        <end position="1628"/>
    </location>
</feature>
<feature type="disulfide bond" evidence="28">
    <location>
        <begin position="1250"/>
        <end position="1265"/>
    </location>
</feature>
<feature type="disulfide bond" evidence="28">
    <location>
        <begin position="1169"/>
        <end position="1184"/>
    </location>
</feature>
<feature type="repeat" description="LDL-receptor class B" evidence="29">
    <location>
        <begin position="945"/>
        <end position="989"/>
    </location>
</feature>
<dbReference type="Gene3D" id="2.120.10.30">
    <property type="entry name" value="TolB, C-terminal domain"/>
    <property type="match status" value="1"/>
</dbReference>
<evidence type="ECO:0000259" key="32">
    <source>
        <dbReference type="PROSITE" id="PS50853"/>
    </source>
</evidence>
<feature type="repeat" description="LDL-receptor class B" evidence="29">
    <location>
        <begin position="899"/>
        <end position="944"/>
    </location>
</feature>
<evidence type="ECO:0000256" key="29">
    <source>
        <dbReference type="PROSITE-ProRule" id="PRU00461"/>
    </source>
</evidence>
<evidence type="ECO:0000313" key="33">
    <source>
        <dbReference type="Proteomes" id="UP000694844"/>
    </source>
</evidence>
<gene>
    <name evidence="34" type="primary">LOC111122745</name>
</gene>
<dbReference type="InterPro" id="IPR031777">
    <property type="entry name" value="Sortilin_C"/>
</dbReference>
<evidence type="ECO:0000256" key="4">
    <source>
        <dbReference type="ARBA" id="ARBA00004212"/>
    </source>
</evidence>
<feature type="disulfide bond" evidence="28">
    <location>
        <begin position="1208"/>
        <end position="1223"/>
    </location>
</feature>
<dbReference type="SMART" id="SM00060">
    <property type="entry name" value="FN3"/>
    <property type="match status" value="5"/>
</dbReference>
<dbReference type="PRINTS" id="PR00261">
    <property type="entry name" value="LDLRECEPTOR"/>
</dbReference>
<dbReference type="SUPFAM" id="SSF49265">
    <property type="entry name" value="Fibronectin type III"/>
    <property type="match status" value="3"/>
</dbReference>
<dbReference type="InterPro" id="IPR006581">
    <property type="entry name" value="VPS10"/>
</dbReference>
<dbReference type="GO" id="GO:0031901">
    <property type="term" value="C:early endosome membrane"/>
    <property type="evidence" value="ECO:0007669"/>
    <property type="project" value="UniProtKB-SubCell"/>
</dbReference>
<keyword evidence="10" id="KW-0813">Transport</keyword>
<evidence type="ECO:0000313" key="34">
    <source>
        <dbReference type="RefSeq" id="XP_022320338.1"/>
    </source>
</evidence>
<dbReference type="InterPro" id="IPR050310">
    <property type="entry name" value="VPS10-sortilin"/>
</dbReference>
<evidence type="ECO:0000256" key="26">
    <source>
        <dbReference type="ARBA" id="ARBA00029896"/>
    </source>
</evidence>
<dbReference type="InterPro" id="IPR036116">
    <property type="entry name" value="FN3_sf"/>
</dbReference>
<feature type="disulfide bond" evidence="28">
    <location>
        <begin position="1150"/>
        <end position="1162"/>
    </location>
</feature>
<evidence type="ECO:0000256" key="24">
    <source>
        <dbReference type="ARBA" id="ARBA00023180"/>
    </source>
</evidence>
<evidence type="ECO:0000256" key="11">
    <source>
        <dbReference type="ARBA" id="ARBA00022475"/>
    </source>
</evidence>
<dbReference type="PANTHER" id="PTHR12106">
    <property type="entry name" value="SORTILIN RELATED"/>
    <property type="match status" value="1"/>
</dbReference>
<dbReference type="InterPro" id="IPR023415">
    <property type="entry name" value="LDLR_class-A_CS"/>
</dbReference>
<evidence type="ECO:0000256" key="9">
    <source>
        <dbReference type="ARBA" id="ARBA00013467"/>
    </source>
</evidence>
<proteinExistence type="inferred from homology"/>
<dbReference type="PROSITE" id="PS01209">
    <property type="entry name" value="LDLRA_1"/>
    <property type="match status" value="4"/>
</dbReference>
<dbReference type="InterPro" id="IPR031778">
    <property type="entry name" value="Sortilin_N"/>
</dbReference>
<dbReference type="GO" id="GO:0030658">
    <property type="term" value="C:transport vesicle membrane"/>
    <property type="evidence" value="ECO:0007669"/>
    <property type="project" value="UniProtKB-SubCell"/>
</dbReference>
<name>A0A8B8CX13_CRAVI</name>
<evidence type="ECO:0000256" key="19">
    <source>
        <dbReference type="ARBA" id="ARBA00022989"/>
    </source>
</evidence>
<dbReference type="FunFam" id="4.10.400.10:FF:000034">
    <property type="entry name" value="Low-density lipoprotein receptor-related protein 2"/>
    <property type="match status" value="2"/>
</dbReference>
<evidence type="ECO:0000256" key="27">
    <source>
        <dbReference type="ARBA" id="ARBA00032450"/>
    </source>
</evidence>
<dbReference type="InterPro" id="IPR013783">
    <property type="entry name" value="Ig-like_fold"/>
</dbReference>
<dbReference type="GO" id="GO:0055038">
    <property type="term" value="C:recycling endosome membrane"/>
    <property type="evidence" value="ECO:0007669"/>
    <property type="project" value="UniProtKB-SubCell"/>
</dbReference>
<feature type="repeat" description="LDL-receptor class B" evidence="29">
    <location>
        <begin position="855"/>
        <end position="898"/>
    </location>
</feature>
<dbReference type="GO" id="GO:0005794">
    <property type="term" value="C:Golgi apparatus"/>
    <property type="evidence" value="ECO:0007669"/>
    <property type="project" value="UniProtKB-SubCell"/>
</dbReference>
<dbReference type="Pfam" id="PF00058">
    <property type="entry name" value="Ldl_recept_b"/>
    <property type="match status" value="1"/>
</dbReference>
<dbReference type="GeneID" id="111122745"/>
<keyword evidence="19 31" id="KW-1133">Transmembrane helix</keyword>
<evidence type="ECO:0000256" key="5">
    <source>
        <dbReference type="ARBA" id="ARBA00004393"/>
    </source>
</evidence>
<keyword evidence="18" id="KW-0256">Endoplasmic reticulum</keyword>
<keyword evidence="20" id="KW-0333">Golgi apparatus</keyword>
<evidence type="ECO:0000256" key="23">
    <source>
        <dbReference type="ARBA" id="ARBA00023170"/>
    </source>
</evidence>
<keyword evidence="11" id="KW-1003">Cell membrane</keyword>
<dbReference type="Gene3D" id="2.60.40.10">
    <property type="entry name" value="Immunoglobulins"/>
    <property type="match status" value="5"/>
</dbReference>
<dbReference type="CDD" id="cd00112">
    <property type="entry name" value="LDLa"/>
    <property type="match status" value="7"/>
</dbReference>
<keyword evidence="12" id="KW-0245">EGF-like domain</keyword>
<dbReference type="GO" id="GO:0005789">
    <property type="term" value="C:endoplasmic reticulum membrane"/>
    <property type="evidence" value="ECO:0007669"/>
    <property type="project" value="UniProtKB-SubCell"/>
</dbReference>
<feature type="disulfide bond" evidence="28">
    <location>
        <begin position="1189"/>
        <end position="1201"/>
    </location>
</feature>
<evidence type="ECO:0000256" key="7">
    <source>
        <dbReference type="ARBA" id="ARBA00004545"/>
    </source>
</evidence>
<dbReference type="Proteomes" id="UP000694844">
    <property type="component" value="Chromosome 3"/>
</dbReference>
<feature type="domain" description="Fibronectin type-III" evidence="32">
    <location>
        <begin position="1927"/>
        <end position="2026"/>
    </location>
</feature>
<dbReference type="GO" id="GO:0006892">
    <property type="term" value="P:post-Golgi vesicle-mediated transport"/>
    <property type="evidence" value="ECO:0007669"/>
    <property type="project" value="TreeGrafter"/>
</dbReference>
<dbReference type="FunFam" id="4.10.400.10:FF:000045">
    <property type="entry name" value="Low-density lipoprotein receptor-related protein 2"/>
    <property type="match status" value="1"/>
</dbReference>
<dbReference type="Gene3D" id="3.30.60.270">
    <property type="match status" value="1"/>
</dbReference>
<evidence type="ECO:0000256" key="13">
    <source>
        <dbReference type="ARBA" id="ARBA00022583"/>
    </source>
</evidence>
<dbReference type="InterPro" id="IPR011042">
    <property type="entry name" value="6-blade_b-propeller_TolB-like"/>
</dbReference>
<feature type="disulfide bond" evidence="28">
    <location>
        <begin position="1446"/>
        <end position="1461"/>
    </location>
</feature>
<organism evidence="33 34">
    <name type="scientific">Crassostrea virginica</name>
    <name type="common">Eastern oyster</name>
    <dbReference type="NCBI Taxonomy" id="6565"/>
    <lineage>
        <taxon>Eukaryota</taxon>
        <taxon>Metazoa</taxon>
        <taxon>Spiralia</taxon>
        <taxon>Lophotrochozoa</taxon>
        <taxon>Mollusca</taxon>
        <taxon>Bivalvia</taxon>
        <taxon>Autobranchia</taxon>
        <taxon>Pteriomorphia</taxon>
        <taxon>Ostreida</taxon>
        <taxon>Ostreoidea</taxon>
        <taxon>Ostreidae</taxon>
        <taxon>Crassostrea</taxon>
    </lineage>
</organism>
<keyword evidence="13" id="KW-0254">Endocytosis</keyword>
<evidence type="ECO:0000256" key="3">
    <source>
        <dbReference type="ARBA" id="ARBA00004162"/>
    </source>
</evidence>
<evidence type="ECO:0000256" key="30">
    <source>
        <dbReference type="SAM" id="MobiDB-lite"/>
    </source>
</evidence>
<feature type="disulfide bond" evidence="28">
    <location>
        <begin position="1118"/>
        <end position="1136"/>
    </location>
</feature>
<feature type="disulfide bond" evidence="28">
    <location>
        <begin position="1130"/>
        <end position="1145"/>
    </location>
</feature>
<feature type="disulfide bond" evidence="28">
    <location>
        <begin position="1290"/>
        <end position="1305"/>
    </location>
</feature>
<evidence type="ECO:0000256" key="2">
    <source>
        <dbReference type="ARBA" id="ARBA00004158"/>
    </source>
</evidence>
<dbReference type="SMART" id="SM00135">
    <property type="entry name" value="LY"/>
    <property type="match status" value="4"/>
</dbReference>
<evidence type="ECO:0000256" key="16">
    <source>
        <dbReference type="ARBA" id="ARBA00022737"/>
    </source>
</evidence>
<feature type="disulfide bond" evidence="28">
    <location>
        <begin position="1346"/>
        <end position="1361"/>
    </location>
</feature>
<evidence type="ECO:0000256" key="22">
    <source>
        <dbReference type="ARBA" id="ARBA00023157"/>
    </source>
</evidence>
<keyword evidence="24" id="KW-0325">Glycoprotein</keyword>
<feature type="disulfide bond" evidence="28">
    <location>
        <begin position="1111"/>
        <end position="1123"/>
    </location>
</feature>
<dbReference type="RefSeq" id="XP_022320338.1">
    <property type="nucleotide sequence ID" value="XM_022464630.1"/>
</dbReference>
<keyword evidence="22 28" id="KW-1015">Disulfide bond</keyword>
<dbReference type="Pfam" id="PF15902">
    <property type="entry name" value="Sortilin-Vps10"/>
    <property type="match status" value="1"/>
</dbReference>
<keyword evidence="17" id="KW-0967">Endosome</keyword>
<dbReference type="InterPro" id="IPR003961">
    <property type="entry name" value="FN3_dom"/>
</dbReference>
<dbReference type="GO" id="GO:0005886">
    <property type="term" value="C:plasma membrane"/>
    <property type="evidence" value="ECO:0007669"/>
    <property type="project" value="UniProtKB-SubCell"/>
</dbReference>
<evidence type="ECO:0000256" key="8">
    <source>
        <dbReference type="ARBA" id="ARBA00007041"/>
    </source>
</evidence>
<dbReference type="InterPro" id="IPR002172">
    <property type="entry name" value="LDrepeatLR_classA_rpt"/>
</dbReference>
<evidence type="ECO:0000256" key="14">
    <source>
        <dbReference type="ARBA" id="ARBA00022692"/>
    </source>
</evidence>
<feature type="region of interest" description="Disordered" evidence="30">
    <location>
        <begin position="79"/>
        <end position="102"/>
    </location>
</feature>
<evidence type="ECO:0000256" key="15">
    <source>
        <dbReference type="ARBA" id="ARBA00022729"/>
    </source>
</evidence>
<dbReference type="InterPro" id="IPR000033">
    <property type="entry name" value="LDLR_classB_rpt"/>
</dbReference>
<dbReference type="SMART" id="SM00192">
    <property type="entry name" value="LDLa"/>
    <property type="match status" value="8"/>
</dbReference>
<evidence type="ECO:0000256" key="18">
    <source>
        <dbReference type="ARBA" id="ARBA00022824"/>
    </source>
</evidence>
<dbReference type="KEGG" id="cvn:111122745"/>
<dbReference type="InterPro" id="IPR036055">
    <property type="entry name" value="LDL_receptor-like_sf"/>
</dbReference>
<feature type="disulfide bond" evidence="28">
    <location>
        <begin position="1157"/>
        <end position="1175"/>
    </location>
</feature>
<dbReference type="Gene3D" id="2.10.70.80">
    <property type="match status" value="1"/>
</dbReference>
<comment type="caution">
    <text evidence="28">Lacks conserved residue(s) required for the propagation of feature annotation.</text>
</comment>
<evidence type="ECO:0000256" key="28">
    <source>
        <dbReference type="PROSITE-ProRule" id="PRU00124"/>
    </source>
</evidence>
<keyword evidence="14 31" id="KW-0812">Transmembrane</keyword>
<evidence type="ECO:0000256" key="17">
    <source>
        <dbReference type="ARBA" id="ARBA00022753"/>
    </source>
</evidence>
<dbReference type="FunFam" id="4.10.400.10:FF:000011">
    <property type="entry name" value="Low-density lipoprotein receptor-related protein 1"/>
    <property type="match status" value="1"/>
</dbReference>
<keyword evidence="15" id="KW-0732">Signal</keyword>
<dbReference type="FunFam" id="2.120.10.30:FF:000241">
    <property type="entry name" value="Low-density lipoprotein receptor-related protein 6"/>
    <property type="match status" value="1"/>
</dbReference>
<feature type="domain" description="Fibronectin type-III" evidence="32">
    <location>
        <begin position="2028"/>
        <end position="2129"/>
    </location>
</feature>
<feature type="domain" description="Fibronectin type-III" evidence="32">
    <location>
        <begin position="1632"/>
        <end position="1729"/>
    </location>
</feature>
<dbReference type="Pfam" id="PF00057">
    <property type="entry name" value="Ldl_recept_a"/>
    <property type="match status" value="7"/>
</dbReference>
<feature type="disulfide bond" evidence="28">
    <location>
        <begin position="1196"/>
        <end position="1214"/>
    </location>
</feature>